<evidence type="ECO:0008006" key="3">
    <source>
        <dbReference type="Google" id="ProtNLM"/>
    </source>
</evidence>
<keyword evidence="2" id="KW-1185">Reference proteome</keyword>
<organism evidence="1 2">
    <name type="scientific">Hymenobacter luteus</name>
    <dbReference type="NCBI Taxonomy" id="1411122"/>
    <lineage>
        <taxon>Bacteria</taxon>
        <taxon>Pseudomonadati</taxon>
        <taxon>Bacteroidota</taxon>
        <taxon>Cytophagia</taxon>
        <taxon>Cytophagales</taxon>
        <taxon>Hymenobacteraceae</taxon>
        <taxon>Hymenobacter</taxon>
    </lineage>
</organism>
<accession>A0A7W9T3T8</accession>
<name>A0A7W9T3T8_9BACT</name>
<reference evidence="1 2" key="1">
    <citation type="submission" date="2020-08" db="EMBL/GenBank/DDBJ databases">
        <title>Genomic Encyclopedia of Type Strains, Phase IV (KMG-IV): sequencing the most valuable type-strain genomes for metagenomic binning, comparative biology and taxonomic classification.</title>
        <authorList>
            <person name="Goeker M."/>
        </authorList>
    </citation>
    <scope>NUCLEOTIDE SEQUENCE [LARGE SCALE GENOMIC DNA]</scope>
    <source>
        <strain evidence="1 2">DSM 26718</strain>
    </source>
</reference>
<evidence type="ECO:0000313" key="2">
    <source>
        <dbReference type="Proteomes" id="UP000532746"/>
    </source>
</evidence>
<gene>
    <name evidence="1" type="ORF">HNQ93_003094</name>
</gene>
<protein>
    <recommendedName>
        <fullName evidence="3">Macroglobulin domain-containing protein</fullName>
    </recommendedName>
</protein>
<proteinExistence type="predicted"/>
<dbReference type="Proteomes" id="UP000532746">
    <property type="component" value="Unassembled WGS sequence"/>
</dbReference>
<comment type="caution">
    <text evidence="1">The sequence shown here is derived from an EMBL/GenBank/DDBJ whole genome shotgun (WGS) entry which is preliminary data.</text>
</comment>
<dbReference type="Gene3D" id="2.60.40.1930">
    <property type="match status" value="1"/>
</dbReference>
<dbReference type="RefSeq" id="WP_183404334.1">
    <property type="nucleotide sequence ID" value="NZ_JACHGG010000004.1"/>
</dbReference>
<dbReference type="EMBL" id="JACHGG010000004">
    <property type="protein sequence ID" value="MBB6060228.1"/>
    <property type="molecule type" value="Genomic_DNA"/>
</dbReference>
<evidence type="ECO:0000313" key="1">
    <source>
        <dbReference type="EMBL" id="MBB6060228.1"/>
    </source>
</evidence>
<dbReference type="AlphaFoldDB" id="A0A7W9T3T8"/>
<sequence length="806" mass="88773">MPTPPSCLPAVRALGRWLPALLLLGPVATGRAAQDPLDSLRRALGTYQQRAVAEKLFLHLDRPFYLSGETMWYKVYAVSRPQAFSAVAYVEVLDQANRPVLQAKIPVRQATGHGSFQLPASLASGVYTVRAYTSWMQNFDPAYYFQRQVTVANPRTAADGPATTGPDSVAYDVQFFPEGGQLVQGLRSTVGFKVTSGAGTGVGAQGRLLNQAGTTVASFQTLRYGMGSFSFTPEPGATYTAVVALPGGRVLRRGLPRVYAQGYVLGLEDDDAKPLTLTVRSTSARPETMYLLSHSRQQVALAAQAQLINGQATFLLDRTQLPEGVSRLTVFNAEQKPVAERLFFRVPRQQLVISARPDKPQYAPREPVRLAVATAGAPALPAPGASLSVAVYRLDSLATGPTPDIGSYLWLASEVPGTVEHPEYYLTATGPEAAAATNNLLLTQGWSRFRWEDVRAPTPPAFPYPPELYGPIMRARLTQVGTTQPAPGLLTYLSVPSRIIRLQSGLSNAAGLVQFELPEVYGPGEVMVQTNPRQDSTCRIELLNPFSERYPAAPVPAFVPLAQYPADYTKRYFQQQVQRVFANPARGRYRLPPADSTAFYGKADETYLLDRYTRFKVLEEVMREYVPGVLVRRRKDGFHFMVVDRINQTTFTEDPMVLLDGVPVFNLNKLMALDPLKIQKLEVITSRYFHGPALYSGLVSFTTYKGDLEGFPLDPRVLVQQYEGLQGQREFYAPRYDTPEARRSRLPDLRNLLYWNPSVTATGSGAQQLEFYTGDQAGRYLVVVQGLSATGLPGSTSFTFEVKQPL</sequence>